<keyword evidence="7" id="KW-1185">Reference proteome</keyword>
<dbReference type="CDD" id="cd00112">
    <property type="entry name" value="LDLa"/>
    <property type="match status" value="1"/>
</dbReference>
<feature type="compositionally biased region" description="Polar residues" evidence="4">
    <location>
        <begin position="428"/>
        <end position="441"/>
    </location>
</feature>
<organism evidence="6 7">
    <name type="scientific">Fasciolopsis buskii</name>
    <dbReference type="NCBI Taxonomy" id="27845"/>
    <lineage>
        <taxon>Eukaryota</taxon>
        <taxon>Metazoa</taxon>
        <taxon>Spiralia</taxon>
        <taxon>Lophotrochozoa</taxon>
        <taxon>Platyhelminthes</taxon>
        <taxon>Trematoda</taxon>
        <taxon>Digenea</taxon>
        <taxon>Plagiorchiida</taxon>
        <taxon>Echinostomata</taxon>
        <taxon>Echinostomatoidea</taxon>
        <taxon>Fasciolidae</taxon>
        <taxon>Fasciolopsis</taxon>
    </lineage>
</organism>
<dbReference type="Gene3D" id="4.10.400.10">
    <property type="entry name" value="Low-density Lipoprotein Receptor"/>
    <property type="match status" value="1"/>
</dbReference>
<dbReference type="InterPro" id="IPR036055">
    <property type="entry name" value="LDL_receptor-like_sf"/>
</dbReference>
<keyword evidence="1" id="KW-0677">Repeat</keyword>
<proteinExistence type="predicted"/>
<dbReference type="Gene3D" id="2.60.120.290">
    <property type="entry name" value="Spermadhesin, CUB domain"/>
    <property type="match status" value="1"/>
</dbReference>
<evidence type="ECO:0000256" key="2">
    <source>
        <dbReference type="ARBA" id="ARBA00023157"/>
    </source>
</evidence>
<evidence type="ECO:0000313" key="6">
    <source>
        <dbReference type="EMBL" id="KAA0194810.1"/>
    </source>
</evidence>
<feature type="region of interest" description="Disordered" evidence="4">
    <location>
        <begin position="1179"/>
        <end position="1232"/>
    </location>
</feature>
<dbReference type="SUPFAM" id="SSF49854">
    <property type="entry name" value="Spermadhesin, CUB domain"/>
    <property type="match status" value="1"/>
</dbReference>
<feature type="region of interest" description="Disordered" evidence="4">
    <location>
        <begin position="503"/>
        <end position="527"/>
    </location>
</feature>
<dbReference type="SUPFAM" id="SSF57424">
    <property type="entry name" value="LDL receptor-like module"/>
    <property type="match status" value="1"/>
</dbReference>
<dbReference type="SMART" id="SM00192">
    <property type="entry name" value="LDLa"/>
    <property type="match status" value="1"/>
</dbReference>
<feature type="compositionally biased region" description="Pro residues" evidence="4">
    <location>
        <begin position="66"/>
        <end position="78"/>
    </location>
</feature>
<feature type="domain" description="CUB" evidence="5">
    <location>
        <begin position="122"/>
        <end position="237"/>
    </location>
</feature>
<dbReference type="EMBL" id="LUCM01004106">
    <property type="protein sequence ID" value="KAA0194810.1"/>
    <property type="molecule type" value="Genomic_DNA"/>
</dbReference>
<feature type="region of interest" description="Disordered" evidence="4">
    <location>
        <begin position="928"/>
        <end position="981"/>
    </location>
</feature>
<evidence type="ECO:0000256" key="4">
    <source>
        <dbReference type="SAM" id="MobiDB-lite"/>
    </source>
</evidence>
<accession>A0A8E0RWJ4</accession>
<dbReference type="Proteomes" id="UP000728185">
    <property type="component" value="Unassembled WGS sequence"/>
</dbReference>
<feature type="compositionally biased region" description="Basic and acidic residues" evidence="4">
    <location>
        <begin position="681"/>
        <end position="697"/>
    </location>
</feature>
<keyword evidence="2" id="KW-1015">Disulfide bond</keyword>
<feature type="compositionally biased region" description="Basic and acidic residues" evidence="4">
    <location>
        <begin position="518"/>
        <end position="527"/>
    </location>
</feature>
<dbReference type="Pfam" id="PF00431">
    <property type="entry name" value="CUB"/>
    <property type="match status" value="1"/>
</dbReference>
<dbReference type="PANTHER" id="PTHR24251:SF28">
    <property type="entry name" value="NEUROPILIN AND TOLLOID-LIKE, ISOFORM B"/>
    <property type="match status" value="1"/>
</dbReference>
<gene>
    <name evidence="6" type="ORF">FBUS_04636</name>
</gene>
<sequence>MVAYSYETDSPILPPKLVIGARIPLDKESLYRLPNQSHTCDSFIHSFYLDRDEVASTDPSMAGPKSVPPQPPQLPRPPSGTLWSTNGGWSEFPAVSNPSARRGSSYSMSGKSTGRDVYFENVSGSSRVTLYTFTTPSFPGNYPPQIDCIKIIRAPSPHERIVLDFRGPVVFEPSANCDNDYLEIRDGQYGFSPLVGRFCTDSWRLRPIVSTGPWLWLRLQTDYTIEKTGFQAVYYFEPNRVENKIESVINLDSGVLLTKSNLTKLLRDYAQTLEGRPTFISGVREFIFDFRTIEPDTFLRLHLESIKFPIEESECRHNMIEMYGRFFLSDTPKSRSAGKTYSRLQLPPDSRVIRACKMATRGPILYRLGRSVVRILATSSAQAMRLAELRKDGAKHAHLPTPENIDLPEIKLLATALTPDSEMEDQRNPSFVSSNLSSRQSDANRRSAQRRELVGDSVHCVAISRLCNQLNDCPNGEDEDDCPRPRDNLRDILQYYTNLDATHTSDVSSTTTPSTVQSRKEREEAEDDFHHHPSIIVGLLGFCAICGLLSAGMTLVNRGKQAKHRSFSSICSRVLFDSGTSLITTLDEGCVTHLGAVNGQAAKSSMIAVRALENHGNLAVNRDQSGQAEKTKSELDRCFGQICPVRKHKKINKMKCPKSSSTDPSLQADKVTAKPTETESEDRKAKESCASSGHREPTGALEANFMEAFDRATGPINYSTCASSGRHEPPLAQRPDELSRTLLRRKVQSGELVSRVSESMSRSNAASFGHLPNTIVFPVEKLSDIVYHCGILPPGSTLNRTPWNRSGPLPLVNERDSKFSEDYLRDTLKTAKSAKCLIRRSSADRQTTSTFDFINSEPPTLDELAKDGPVTWTTSIGFPTSEPRKRNMHFSRTQEQLMNSRYAPDNRWGCEEAQYSVEQAFRSVERRAMETTTKRKSFKGGAPKRARYSLDPTNEPPTANSHVPETSDRVSRQVDNSSHSVQPTLLWTSSCSTSGELLNSGQSGRDANSRGWWKSPPNSYAASRAAYLTGHAPGSKTVVGPSGTPSEDISLVELNEPETTPKLIYRCDSSSLGSHMKTHRSANTPTLEEVRIPSSIRSSNKAEAHFKVTVMPKTRGSQISDLRVGEGIRPGAFGTLAVQSDIRKDSGPLSGPSSLPSTQVYCDCALQSTELVYRPHARTHNQPSGYGPMTNSFARSTSDRRVNEAVPEFDDTEDTVTQNYSEETESGTNSDDRLVNNLITKRENMWQVSEDQTISSDGSPIANTKANQIINVANSKRPSNSTTIIITSRDGARQIYREEQL</sequence>
<comment type="caution">
    <text evidence="3">Lacks conserved residue(s) required for the propagation of feature annotation.</text>
</comment>
<name>A0A8E0RWJ4_9TREM</name>
<feature type="compositionally biased region" description="Basic residues" evidence="4">
    <location>
        <begin position="934"/>
        <end position="947"/>
    </location>
</feature>
<evidence type="ECO:0000256" key="1">
    <source>
        <dbReference type="ARBA" id="ARBA00022737"/>
    </source>
</evidence>
<evidence type="ECO:0000256" key="3">
    <source>
        <dbReference type="PROSITE-ProRule" id="PRU00059"/>
    </source>
</evidence>
<comment type="caution">
    <text evidence="6">The sequence shown here is derived from an EMBL/GenBank/DDBJ whole genome shotgun (WGS) entry which is preliminary data.</text>
</comment>
<evidence type="ECO:0000259" key="5">
    <source>
        <dbReference type="PROSITE" id="PS01180"/>
    </source>
</evidence>
<dbReference type="PANTHER" id="PTHR24251">
    <property type="entry name" value="OVOCHYMASE-RELATED"/>
    <property type="match status" value="1"/>
</dbReference>
<reference evidence="6" key="1">
    <citation type="submission" date="2019-05" db="EMBL/GenBank/DDBJ databases">
        <title>Annotation for the trematode Fasciolopsis buski.</title>
        <authorList>
            <person name="Choi Y.-J."/>
        </authorList>
    </citation>
    <scope>NUCLEOTIDE SEQUENCE</scope>
    <source>
        <strain evidence="6">HT</strain>
        <tissue evidence="6">Whole worm</tissue>
    </source>
</reference>
<dbReference type="CDD" id="cd00041">
    <property type="entry name" value="CUB"/>
    <property type="match status" value="1"/>
</dbReference>
<dbReference type="PROSITE" id="PS01180">
    <property type="entry name" value="CUB"/>
    <property type="match status" value="1"/>
</dbReference>
<feature type="compositionally biased region" description="Low complexity" evidence="4">
    <location>
        <begin position="503"/>
        <end position="517"/>
    </location>
</feature>
<feature type="region of interest" description="Disordered" evidence="4">
    <location>
        <begin position="653"/>
        <end position="697"/>
    </location>
</feature>
<dbReference type="InterPro" id="IPR000859">
    <property type="entry name" value="CUB_dom"/>
</dbReference>
<feature type="compositionally biased region" description="Polar residues" evidence="4">
    <location>
        <begin position="1180"/>
        <end position="1196"/>
    </location>
</feature>
<dbReference type="InterPro" id="IPR002172">
    <property type="entry name" value="LDrepeatLR_classA_rpt"/>
</dbReference>
<dbReference type="InterPro" id="IPR035914">
    <property type="entry name" value="Sperma_CUB_dom_sf"/>
</dbReference>
<feature type="region of interest" description="Disordered" evidence="4">
    <location>
        <begin position="419"/>
        <end position="450"/>
    </location>
</feature>
<feature type="compositionally biased region" description="Polar residues" evidence="4">
    <location>
        <begin position="1215"/>
        <end position="1229"/>
    </location>
</feature>
<dbReference type="OrthoDB" id="9971251at2759"/>
<feature type="region of interest" description="Disordered" evidence="4">
    <location>
        <begin position="55"/>
        <end position="82"/>
    </location>
</feature>
<dbReference type="SMART" id="SM00042">
    <property type="entry name" value="CUB"/>
    <property type="match status" value="1"/>
</dbReference>
<evidence type="ECO:0000313" key="7">
    <source>
        <dbReference type="Proteomes" id="UP000728185"/>
    </source>
</evidence>
<protein>
    <submittedName>
        <fullName evidence="6">Neuropilin and tolloid protein 2</fullName>
    </submittedName>
</protein>